<evidence type="ECO:0000313" key="2">
    <source>
        <dbReference type="Proteomes" id="UP000541136"/>
    </source>
</evidence>
<comment type="caution">
    <text evidence="1">The sequence shown here is derived from an EMBL/GenBank/DDBJ whole genome shotgun (WGS) entry which is preliminary data.</text>
</comment>
<dbReference type="EMBL" id="JACHIB010000022">
    <property type="protein sequence ID" value="MBB6085256.1"/>
    <property type="molecule type" value="Genomic_DNA"/>
</dbReference>
<sequence>MTPDVDQYLRSMCKAMSGIILPELEGKPFAREQAGLVLATLELLAEVQEHQFAYARQELADLRQLFDAWRRLRPDSGDATFWTALHESGCAAGEAGPRELRELIAHWKSCLRTLMEGWPPSPGSELRILLDRCIERQLARETAWLRRTGFIPGAADVPHVSTVLAHQARAPLDHCAVHSPSA</sequence>
<proteinExistence type="predicted"/>
<reference evidence="1 2" key="1">
    <citation type="submission" date="2020-08" db="EMBL/GenBank/DDBJ databases">
        <title>Genomic Encyclopedia of Type Strains, Phase IV (KMG-IV): sequencing the most valuable type-strain genomes for metagenomic binning, comparative biology and taxonomic classification.</title>
        <authorList>
            <person name="Goeker M."/>
        </authorList>
    </citation>
    <scope>NUCLEOTIDE SEQUENCE [LARGE SCALE GENOMIC DNA]</scope>
    <source>
        <strain evidence="1 2">DSM 12141</strain>
    </source>
</reference>
<accession>A0A7W9TRJ8</accession>
<dbReference type="AlphaFoldDB" id="A0A7W9TRJ8"/>
<name>A0A7W9TRJ8_CASDE</name>
<gene>
    <name evidence="1" type="ORF">HNR28_003313</name>
</gene>
<dbReference type="RefSeq" id="WP_043683923.1">
    <property type="nucleotide sequence ID" value="NZ_JACHIB010000022.1"/>
</dbReference>
<organism evidence="1 2">
    <name type="scientific">Castellaniella defragrans</name>
    <name type="common">Alcaligenes defragrans</name>
    <dbReference type="NCBI Taxonomy" id="75697"/>
    <lineage>
        <taxon>Bacteria</taxon>
        <taxon>Pseudomonadati</taxon>
        <taxon>Pseudomonadota</taxon>
        <taxon>Betaproteobacteria</taxon>
        <taxon>Burkholderiales</taxon>
        <taxon>Alcaligenaceae</taxon>
        <taxon>Castellaniella</taxon>
    </lineage>
</organism>
<dbReference type="Proteomes" id="UP000541136">
    <property type="component" value="Unassembled WGS sequence"/>
</dbReference>
<protein>
    <submittedName>
        <fullName evidence="1">Uncharacterized protein</fullName>
    </submittedName>
</protein>
<evidence type="ECO:0000313" key="1">
    <source>
        <dbReference type="EMBL" id="MBB6085256.1"/>
    </source>
</evidence>